<dbReference type="EMBL" id="CAADRA010005925">
    <property type="protein sequence ID" value="VFT93382.1"/>
    <property type="molecule type" value="Genomic_DNA"/>
</dbReference>
<dbReference type="GO" id="GO:0005524">
    <property type="term" value="F:ATP binding"/>
    <property type="evidence" value="ECO:0007669"/>
    <property type="project" value="InterPro"/>
</dbReference>
<dbReference type="InterPro" id="IPR027413">
    <property type="entry name" value="GROEL-like_equatorial_sf"/>
</dbReference>
<keyword evidence="4" id="KW-1185">Reference proteome</keyword>
<dbReference type="EMBL" id="VJMH01005904">
    <property type="protein sequence ID" value="KAF0692300.1"/>
    <property type="molecule type" value="Genomic_DNA"/>
</dbReference>
<dbReference type="GO" id="GO:0051131">
    <property type="term" value="P:chaperone-mediated protein complex assembly"/>
    <property type="evidence" value="ECO:0007669"/>
    <property type="project" value="InterPro"/>
</dbReference>
<dbReference type="AlphaFoldDB" id="A0A485L5V2"/>
<dbReference type="Gene3D" id="1.10.560.10">
    <property type="entry name" value="GroEL-like equatorial domain"/>
    <property type="match status" value="2"/>
</dbReference>
<feature type="signal peptide" evidence="1">
    <location>
        <begin position="1"/>
        <end position="21"/>
    </location>
</feature>
<accession>A0A485L5V2</accession>
<dbReference type="PANTHER" id="PTHR46883">
    <property type="entry name" value="BARDET-BIEDL SYNDROME 12 PROTEIN"/>
    <property type="match status" value="1"/>
</dbReference>
<dbReference type="SUPFAM" id="SSF48592">
    <property type="entry name" value="GroEL equatorial domain-like"/>
    <property type="match status" value="1"/>
</dbReference>
<dbReference type="PANTHER" id="PTHR46883:SF1">
    <property type="entry name" value="BARDET-BIEDL SYNDROME 12 PROTEIN"/>
    <property type="match status" value="1"/>
</dbReference>
<dbReference type="Pfam" id="PF00118">
    <property type="entry name" value="Cpn60_TCP1"/>
    <property type="match status" value="2"/>
</dbReference>
<name>A0A485L5V2_9STRA</name>
<feature type="chain" id="PRO_5036116368" evidence="1">
    <location>
        <begin position="22"/>
        <end position="504"/>
    </location>
</feature>
<dbReference type="Proteomes" id="UP000332933">
    <property type="component" value="Unassembled WGS sequence"/>
</dbReference>
<keyword evidence="1" id="KW-0732">Signal</keyword>
<evidence type="ECO:0000313" key="4">
    <source>
        <dbReference type="Proteomes" id="UP000332933"/>
    </source>
</evidence>
<evidence type="ECO:0000313" key="2">
    <source>
        <dbReference type="EMBL" id="KAF0692300.1"/>
    </source>
</evidence>
<dbReference type="OrthoDB" id="69612at2759"/>
<evidence type="ECO:0000313" key="3">
    <source>
        <dbReference type="EMBL" id="VFT93382.1"/>
    </source>
</evidence>
<sequence length="504" mass="54332">MNCAEIHATSLLPALLAVTSTSTTLLGPTRCRKQIADPEEDDDGSCGGKFTSKIATIMKSLESEHPVCGIMQRILETHLDHYGTGGTTLVSFVHVLAGVAVDLRRHYPPHEITCGFDVALDHCTSVLDAIKIDVAEWLAEMLRRRGPAATPLAHLGAALASSQPDQRVCMDTAIDIAAALGDAFDMHTWPRHVHFHDAAGVDDNSVHVGLLLPIASDDEILILPSTKICRAIALVDGDVRFHDDDTRRVLSQVDLLVASGNVCTQTQDWCRTHDIACVVLASISMASFCGVARCESLREWSCAHSAAAPVALSSVHRHNQVFAHFKSLAKSTHFVTVLVARPTRHLAEEAHLNVETALHRLARAWHDKAALPGGGAAFMACAASLTNVVESDTSAVVAGFRRALLDWCLVLLDVSSSSSSLSYLETKTHVATIDQRFLDGMQDAEFLARTYFGPKLTPLTTPQLKFDGYESTKAALAAAVRAVTLVLNTQLVLVNRPPMVQATP</sequence>
<reference evidence="3 4" key="1">
    <citation type="submission" date="2019-03" db="EMBL/GenBank/DDBJ databases">
        <authorList>
            <person name="Gaulin E."/>
            <person name="Dumas B."/>
        </authorList>
    </citation>
    <scope>NUCLEOTIDE SEQUENCE [LARGE SCALE GENOMIC DNA]</scope>
    <source>
        <strain evidence="3">CBS 568.67</strain>
    </source>
</reference>
<organism evidence="3 4">
    <name type="scientific">Aphanomyces stellatus</name>
    <dbReference type="NCBI Taxonomy" id="120398"/>
    <lineage>
        <taxon>Eukaryota</taxon>
        <taxon>Sar</taxon>
        <taxon>Stramenopiles</taxon>
        <taxon>Oomycota</taxon>
        <taxon>Saprolegniomycetes</taxon>
        <taxon>Saprolegniales</taxon>
        <taxon>Verrucalvaceae</taxon>
        <taxon>Aphanomyces</taxon>
    </lineage>
</organism>
<dbReference type="InterPro" id="IPR002423">
    <property type="entry name" value="Cpn60/GroEL/TCP-1"/>
</dbReference>
<evidence type="ECO:0000256" key="1">
    <source>
        <dbReference type="SAM" id="SignalP"/>
    </source>
</evidence>
<dbReference type="InterPro" id="IPR042984">
    <property type="entry name" value="BBS12"/>
</dbReference>
<proteinExistence type="predicted"/>
<gene>
    <name evidence="3" type="primary">Aste57867_16611</name>
    <name evidence="2" type="ORF">As57867_016554</name>
    <name evidence="3" type="ORF">ASTE57867_16611</name>
</gene>
<protein>
    <submittedName>
        <fullName evidence="3">Aste57867_16611 protein</fullName>
    </submittedName>
</protein>
<dbReference type="GO" id="GO:0045494">
    <property type="term" value="P:photoreceptor cell maintenance"/>
    <property type="evidence" value="ECO:0007669"/>
    <property type="project" value="TreeGrafter"/>
</dbReference>
<reference evidence="2" key="2">
    <citation type="submission" date="2019-06" db="EMBL/GenBank/DDBJ databases">
        <title>Genomics analysis of Aphanomyces spp. identifies a new class of oomycete effector associated with host adaptation.</title>
        <authorList>
            <person name="Gaulin E."/>
        </authorList>
    </citation>
    <scope>NUCLEOTIDE SEQUENCE</scope>
    <source>
        <strain evidence="2">CBS 578.67</strain>
    </source>
</reference>